<feature type="compositionally biased region" description="Polar residues" evidence="3">
    <location>
        <begin position="170"/>
        <end position="190"/>
    </location>
</feature>
<sequence>MSQARVVSRTASANEARACYDLLTQAQTYLQRAKAQDEEEQRQRQRQEEERQALKRQQEQEAKEREEKAKRELEVLKQMRQEYVEKTKEILRLPTYQINCRFLLFPVKSREFVQSDESSSDENTNKPSKSRLSDDSDAAGSPELEKIAGSDSSAAEDATRRTDSDDESDNGQPKTKYHVTNNADQSSAESSTEDRARSPSDSDDDEVEKTSVKATRRKRIVSSDEDGSENNEIVENNIGVGDSGGDEDCGFAIADDD</sequence>
<organism evidence="5 6">
    <name type="scientific">Elaeophora elaphi</name>
    <dbReference type="NCBI Taxonomy" id="1147741"/>
    <lineage>
        <taxon>Eukaryota</taxon>
        <taxon>Metazoa</taxon>
        <taxon>Ecdysozoa</taxon>
        <taxon>Nematoda</taxon>
        <taxon>Chromadorea</taxon>
        <taxon>Rhabditida</taxon>
        <taxon>Spirurina</taxon>
        <taxon>Spiruromorpha</taxon>
        <taxon>Filarioidea</taxon>
        <taxon>Onchocercidae</taxon>
        <taxon>Elaeophora</taxon>
    </lineage>
</organism>
<dbReference type="GO" id="GO:0006355">
    <property type="term" value="P:regulation of DNA-templated transcription"/>
    <property type="evidence" value="ECO:0007669"/>
    <property type="project" value="InterPro"/>
</dbReference>
<dbReference type="InterPro" id="IPR048985">
    <property type="entry name" value="SSRP1_C"/>
</dbReference>
<dbReference type="GO" id="GO:0006368">
    <property type="term" value="P:transcription elongation by RNA polymerase II"/>
    <property type="evidence" value="ECO:0007669"/>
    <property type="project" value="TreeGrafter"/>
</dbReference>
<evidence type="ECO:0000256" key="2">
    <source>
        <dbReference type="ARBA" id="ARBA00022803"/>
    </source>
</evidence>
<feature type="compositionally biased region" description="Basic and acidic residues" evidence="3">
    <location>
        <begin position="41"/>
        <end position="69"/>
    </location>
</feature>
<feature type="region of interest" description="Disordered" evidence="3">
    <location>
        <begin position="34"/>
        <end position="69"/>
    </location>
</feature>
<feature type="compositionally biased region" description="Low complexity" evidence="3">
    <location>
        <begin position="230"/>
        <end position="240"/>
    </location>
</feature>
<dbReference type="Pfam" id="PF21092">
    <property type="entry name" value="SSRP1_C"/>
    <property type="match status" value="1"/>
</dbReference>
<keyword evidence="2" id="KW-0802">TPR repeat</keyword>
<dbReference type="GO" id="GO:0000993">
    <property type="term" value="F:RNA polymerase II complex binding"/>
    <property type="evidence" value="ECO:0007669"/>
    <property type="project" value="TreeGrafter"/>
</dbReference>
<dbReference type="InterPro" id="IPR031101">
    <property type="entry name" value="Ctr9"/>
</dbReference>
<feature type="domain" description="FACT complex subunit SSRP1 C-terminal" evidence="4">
    <location>
        <begin position="108"/>
        <end position="136"/>
    </location>
</feature>
<dbReference type="PANTHER" id="PTHR14027:SF2">
    <property type="entry name" value="RNA POLYMERASE-ASSOCIATED PROTEIN CTR9 HOMOLOG"/>
    <property type="match status" value="1"/>
</dbReference>
<dbReference type="Proteomes" id="UP000050640">
    <property type="component" value="Unplaced"/>
</dbReference>
<dbReference type="AlphaFoldDB" id="A0A0R3S7A6"/>
<dbReference type="PANTHER" id="PTHR14027">
    <property type="entry name" value="RNA POLYMERASE-ASSOCIATED PROTEIN CTR9"/>
    <property type="match status" value="1"/>
</dbReference>
<dbReference type="GO" id="GO:0016593">
    <property type="term" value="C:Cdc73/Paf1 complex"/>
    <property type="evidence" value="ECO:0007669"/>
    <property type="project" value="TreeGrafter"/>
</dbReference>
<evidence type="ECO:0000256" key="3">
    <source>
        <dbReference type="SAM" id="MobiDB-lite"/>
    </source>
</evidence>
<name>A0A0R3S7A6_9BILA</name>
<evidence type="ECO:0000256" key="1">
    <source>
        <dbReference type="ARBA" id="ARBA00022737"/>
    </source>
</evidence>
<feature type="region of interest" description="Disordered" evidence="3">
    <location>
        <begin position="112"/>
        <end position="257"/>
    </location>
</feature>
<evidence type="ECO:0000313" key="6">
    <source>
        <dbReference type="WBParaSite" id="EEL_0001067801-mRNA-1"/>
    </source>
</evidence>
<keyword evidence="1" id="KW-0677">Repeat</keyword>
<evidence type="ECO:0000259" key="4">
    <source>
        <dbReference type="Pfam" id="PF21092"/>
    </source>
</evidence>
<reference evidence="6" key="1">
    <citation type="submission" date="2017-02" db="UniProtKB">
        <authorList>
            <consortium name="WormBaseParasite"/>
        </authorList>
    </citation>
    <scope>IDENTIFICATION</scope>
</reference>
<dbReference type="STRING" id="1147741.A0A0R3S7A6"/>
<proteinExistence type="predicted"/>
<keyword evidence="5" id="KW-1185">Reference proteome</keyword>
<protein>
    <submittedName>
        <fullName evidence="6">Pinin_SDK_memA domain-containing protein</fullName>
    </submittedName>
</protein>
<feature type="compositionally biased region" description="Acidic residues" evidence="3">
    <location>
        <begin position="244"/>
        <end position="257"/>
    </location>
</feature>
<accession>A0A0R3S7A6</accession>
<dbReference type="WBParaSite" id="EEL_0001067801-mRNA-1">
    <property type="protein sequence ID" value="EEL_0001067801-mRNA-1"/>
    <property type="gene ID" value="EEL_0001067801"/>
</dbReference>
<evidence type="ECO:0000313" key="5">
    <source>
        <dbReference type="Proteomes" id="UP000050640"/>
    </source>
</evidence>
<feature type="compositionally biased region" description="Polar residues" evidence="3">
    <location>
        <begin position="115"/>
        <end position="127"/>
    </location>
</feature>